<accession>A0A151ZBV2</accession>
<organism evidence="1 2">
    <name type="scientific">Tieghemostelium lacteum</name>
    <name type="common">Slime mold</name>
    <name type="synonym">Dictyostelium lacteum</name>
    <dbReference type="NCBI Taxonomy" id="361077"/>
    <lineage>
        <taxon>Eukaryota</taxon>
        <taxon>Amoebozoa</taxon>
        <taxon>Evosea</taxon>
        <taxon>Eumycetozoa</taxon>
        <taxon>Dictyostelia</taxon>
        <taxon>Dictyosteliales</taxon>
        <taxon>Raperosteliaceae</taxon>
        <taxon>Tieghemostelium</taxon>
    </lineage>
</organism>
<gene>
    <name evidence="1" type="ORF">DLAC_08382</name>
</gene>
<dbReference type="AlphaFoldDB" id="A0A151ZBV2"/>
<dbReference type="OrthoDB" id="1421090at2759"/>
<dbReference type="EMBL" id="LODT01000035">
    <property type="protein sequence ID" value="KYQ91418.1"/>
    <property type="molecule type" value="Genomic_DNA"/>
</dbReference>
<sequence length="538" mass="62212">MLNRALYIEIIKIIKLNFKNSHYRWFEELALVSKEWRDFIVPKIRKYKFGKESLSKFLKASNKTGMELKLLVTDAEEYKQWSSDIIEHLHSLTFDETSEFPNLRSPQLKNLTLIPDSNINTLSFIETNINSILKLKSLTIRFLTGEDEVDIQPFISSFRNLKVLELCGDFSSLNMQFVGVKSLTQLENIERLKIAGNNFTAESFRYLLENIKASRLEIDGAIIEGSFDIFRSTILSKSILEFNYYTRGRGICSISAESFVQFLNHNNHLKSLYFPGITLDSTNDKIENLSITNTSLEYIRLGTYLIDFETKVSIYSLWACQSKLKSFDIIECNTPFEKLMSLHPNCTYIFSLDDKFSQYIIDIINLNLSHVISICFSFSDIVPSATIFESLTHNQYLQKIEIITVIECELACQLLKSNLPSLKYLDCYNITNWNLADIVDNLILNTNLTTVMLNKVFDNEQLPVESNSEYLQQVIKLLNNNQNLTNISLMGTRENLNFSNDLLEQFEQTLKKRNNVNHFSSNIGFLRNITNKLMIKCT</sequence>
<dbReference type="InParanoid" id="A0A151ZBV2"/>
<keyword evidence="2" id="KW-1185">Reference proteome</keyword>
<proteinExistence type="predicted"/>
<dbReference type="InterPro" id="IPR032675">
    <property type="entry name" value="LRR_dom_sf"/>
</dbReference>
<protein>
    <submittedName>
        <fullName evidence="1">Uncharacterized protein</fullName>
    </submittedName>
</protein>
<name>A0A151ZBV2_TIELA</name>
<evidence type="ECO:0000313" key="2">
    <source>
        <dbReference type="Proteomes" id="UP000076078"/>
    </source>
</evidence>
<comment type="caution">
    <text evidence="1">The sequence shown here is derived from an EMBL/GenBank/DDBJ whole genome shotgun (WGS) entry which is preliminary data.</text>
</comment>
<dbReference type="SUPFAM" id="SSF52047">
    <property type="entry name" value="RNI-like"/>
    <property type="match status" value="2"/>
</dbReference>
<reference evidence="1 2" key="1">
    <citation type="submission" date="2015-12" db="EMBL/GenBank/DDBJ databases">
        <title>Dictyostelia acquired genes for synthesis and detection of signals that induce cell-type specialization by lateral gene transfer from prokaryotes.</title>
        <authorList>
            <person name="Gloeckner G."/>
            <person name="Schaap P."/>
        </authorList>
    </citation>
    <scope>NUCLEOTIDE SEQUENCE [LARGE SCALE GENOMIC DNA]</scope>
    <source>
        <strain evidence="1 2">TK</strain>
    </source>
</reference>
<evidence type="ECO:0000313" key="1">
    <source>
        <dbReference type="EMBL" id="KYQ91418.1"/>
    </source>
</evidence>
<dbReference type="Gene3D" id="3.80.10.10">
    <property type="entry name" value="Ribonuclease Inhibitor"/>
    <property type="match status" value="1"/>
</dbReference>
<dbReference type="Proteomes" id="UP000076078">
    <property type="component" value="Unassembled WGS sequence"/>
</dbReference>